<dbReference type="Pfam" id="PF22754">
    <property type="entry name" value="bHLH-TF_ACT-like_plant"/>
    <property type="match status" value="1"/>
</dbReference>
<feature type="domain" description="Plant bHLH transcription factor ACT-like" evidence="3">
    <location>
        <begin position="65"/>
        <end position="139"/>
    </location>
</feature>
<dbReference type="EMBL" id="KV017551">
    <property type="protein sequence ID" value="KZV18049.1"/>
    <property type="molecule type" value="Genomic_DNA"/>
</dbReference>
<evidence type="ECO:0000259" key="3">
    <source>
        <dbReference type="Pfam" id="PF22754"/>
    </source>
</evidence>
<organism evidence="4 5">
    <name type="scientific">Dorcoceras hygrometricum</name>
    <dbReference type="NCBI Taxonomy" id="472368"/>
    <lineage>
        <taxon>Eukaryota</taxon>
        <taxon>Viridiplantae</taxon>
        <taxon>Streptophyta</taxon>
        <taxon>Embryophyta</taxon>
        <taxon>Tracheophyta</taxon>
        <taxon>Spermatophyta</taxon>
        <taxon>Magnoliopsida</taxon>
        <taxon>eudicotyledons</taxon>
        <taxon>Gunneridae</taxon>
        <taxon>Pentapetalae</taxon>
        <taxon>asterids</taxon>
        <taxon>lamiids</taxon>
        <taxon>Lamiales</taxon>
        <taxon>Gesneriaceae</taxon>
        <taxon>Didymocarpoideae</taxon>
        <taxon>Trichosporeae</taxon>
        <taxon>Loxocarpinae</taxon>
        <taxon>Dorcoceras</taxon>
    </lineage>
</organism>
<dbReference type="PANTHER" id="PTHR31945">
    <property type="entry name" value="TRANSCRIPTION FACTOR SCREAM2-RELATED"/>
    <property type="match status" value="1"/>
</dbReference>
<dbReference type="OrthoDB" id="1057417at2759"/>
<dbReference type="InterPro" id="IPR051358">
    <property type="entry name" value="TF_AMS/ICE1/BHLH6-like"/>
</dbReference>
<proteinExistence type="predicted"/>
<dbReference type="GO" id="GO:0005634">
    <property type="term" value="C:nucleus"/>
    <property type="evidence" value="ECO:0007669"/>
    <property type="project" value="UniProtKB-SubCell"/>
</dbReference>
<dbReference type="InterPro" id="IPR054502">
    <property type="entry name" value="bHLH-TF_ACT-like_plant"/>
</dbReference>
<reference evidence="4 5" key="1">
    <citation type="journal article" date="2015" name="Proc. Natl. Acad. Sci. U.S.A.">
        <title>The resurrection genome of Boea hygrometrica: A blueprint for survival of dehydration.</title>
        <authorList>
            <person name="Xiao L."/>
            <person name="Yang G."/>
            <person name="Zhang L."/>
            <person name="Yang X."/>
            <person name="Zhao S."/>
            <person name="Ji Z."/>
            <person name="Zhou Q."/>
            <person name="Hu M."/>
            <person name="Wang Y."/>
            <person name="Chen M."/>
            <person name="Xu Y."/>
            <person name="Jin H."/>
            <person name="Xiao X."/>
            <person name="Hu G."/>
            <person name="Bao F."/>
            <person name="Hu Y."/>
            <person name="Wan P."/>
            <person name="Li L."/>
            <person name="Deng X."/>
            <person name="Kuang T."/>
            <person name="Xiang C."/>
            <person name="Zhu J.K."/>
            <person name="Oliver M.J."/>
            <person name="He Y."/>
        </authorList>
    </citation>
    <scope>NUCLEOTIDE SEQUENCE [LARGE SCALE GENOMIC DNA]</scope>
    <source>
        <strain evidence="5">cv. XS01</strain>
    </source>
</reference>
<dbReference type="PANTHER" id="PTHR31945:SF27">
    <property type="entry name" value="TRANSCRIPTION FACTOR BHLH35-LIKE PROTEIN"/>
    <property type="match status" value="1"/>
</dbReference>
<evidence type="ECO:0000313" key="4">
    <source>
        <dbReference type="EMBL" id="KZV18049.1"/>
    </source>
</evidence>
<accession>A0A2Z7AG46</accession>
<evidence type="ECO:0000256" key="2">
    <source>
        <dbReference type="ARBA" id="ARBA00023242"/>
    </source>
</evidence>
<keyword evidence="5" id="KW-1185">Reference proteome</keyword>
<protein>
    <recommendedName>
        <fullName evidence="3">Plant bHLH transcription factor ACT-like domain-containing protein</fullName>
    </recommendedName>
</protein>
<keyword evidence="2" id="KW-0539">Nucleus</keyword>
<evidence type="ECO:0000256" key="1">
    <source>
        <dbReference type="ARBA" id="ARBA00004123"/>
    </source>
</evidence>
<dbReference type="GO" id="GO:0043565">
    <property type="term" value="F:sequence-specific DNA binding"/>
    <property type="evidence" value="ECO:0007669"/>
    <property type="project" value="TreeGrafter"/>
</dbReference>
<evidence type="ECO:0000313" key="5">
    <source>
        <dbReference type="Proteomes" id="UP000250235"/>
    </source>
</evidence>
<dbReference type="AlphaFoldDB" id="A0A2Z7AG46"/>
<gene>
    <name evidence="4" type="ORF">F511_39154</name>
</gene>
<dbReference type="GO" id="GO:0003700">
    <property type="term" value="F:DNA-binding transcription factor activity"/>
    <property type="evidence" value="ECO:0007669"/>
    <property type="project" value="TreeGrafter"/>
</dbReference>
<name>A0A2Z7AG46_9LAMI</name>
<sequence>MGNSKKMARRRALRRKLHVLKNLTNSKSARKSGIIMDAFLYIYQLKLRVEAIKREYQHLVSQIQDVKVEKVGAGFFSVRVTCKKSEEILGSILEAFEGMKVNVIQARVACKHFFTMEAIVEASAGTDETMVNEGVLQAVRSDWK</sequence>
<dbReference type="Proteomes" id="UP000250235">
    <property type="component" value="Unassembled WGS sequence"/>
</dbReference>
<comment type="subcellular location">
    <subcellularLocation>
        <location evidence="1">Nucleus</location>
    </subcellularLocation>
</comment>